<accession>A0A7G9RAU8</accession>
<reference evidence="3 4" key="1">
    <citation type="submission" date="2020-08" db="EMBL/GenBank/DDBJ databases">
        <title>Genome sequence of Nocardioides mesophilus KACC 16243T.</title>
        <authorList>
            <person name="Hyun D.-W."/>
            <person name="Bae J.-W."/>
        </authorList>
    </citation>
    <scope>NUCLEOTIDE SEQUENCE [LARGE SCALE GENOMIC DNA]</scope>
    <source>
        <strain evidence="3 4">KACC 16243</strain>
    </source>
</reference>
<keyword evidence="4" id="KW-1185">Reference proteome</keyword>
<dbReference type="RefSeq" id="WP_187578565.1">
    <property type="nucleotide sequence ID" value="NZ_CP060713.1"/>
</dbReference>
<feature type="compositionally biased region" description="Gly residues" evidence="1">
    <location>
        <begin position="134"/>
        <end position="143"/>
    </location>
</feature>
<dbReference type="Pfam" id="PF04186">
    <property type="entry name" value="FxsA"/>
    <property type="match status" value="1"/>
</dbReference>
<sequence>MRRRVPWGVLAVLFVVVPIVEIYLLIQVGQVIGAWWTVALLIADGFLGSWLVKHEGGRAWTALQEALREHRMPARELADGTLILIGGTLLLTPGFLSDVVGLFAILPLTRPLARRALTRVITRRLVVSTWAGPMGPGGPGGSGRSTAGTDPRTRQRPGPDESVVQGEVVNE</sequence>
<evidence type="ECO:0000256" key="1">
    <source>
        <dbReference type="SAM" id="MobiDB-lite"/>
    </source>
</evidence>
<evidence type="ECO:0000256" key="2">
    <source>
        <dbReference type="SAM" id="Phobius"/>
    </source>
</evidence>
<keyword evidence="2" id="KW-1133">Transmembrane helix</keyword>
<dbReference type="NCBIfam" id="NF008528">
    <property type="entry name" value="PRK11463.1-2"/>
    <property type="match status" value="1"/>
</dbReference>
<gene>
    <name evidence="3" type="ORF">H9L09_20160</name>
</gene>
<protein>
    <submittedName>
        <fullName evidence="3">FxsA family protein</fullName>
    </submittedName>
</protein>
<feature type="region of interest" description="Disordered" evidence="1">
    <location>
        <begin position="132"/>
        <end position="171"/>
    </location>
</feature>
<keyword evidence="2" id="KW-0812">Transmembrane</keyword>
<feature type="transmembrane region" description="Helical" evidence="2">
    <location>
        <begin position="7"/>
        <end position="26"/>
    </location>
</feature>
<feature type="transmembrane region" description="Helical" evidence="2">
    <location>
        <begin position="32"/>
        <end position="52"/>
    </location>
</feature>
<organism evidence="3 4">
    <name type="scientific">Nocardioides mesophilus</name>
    <dbReference type="NCBI Taxonomy" id="433659"/>
    <lineage>
        <taxon>Bacteria</taxon>
        <taxon>Bacillati</taxon>
        <taxon>Actinomycetota</taxon>
        <taxon>Actinomycetes</taxon>
        <taxon>Propionibacteriales</taxon>
        <taxon>Nocardioidaceae</taxon>
        <taxon>Nocardioides</taxon>
    </lineage>
</organism>
<evidence type="ECO:0000313" key="3">
    <source>
        <dbReference type="EMBL" id="QNN52723.1"/>
    </source>
</evidence>
<dbReference type="EMBL" id="CP060713">
    <property type="protein sequence ID" value="QNN52723.1"/>
    <property type="molecule type" value="Genomic_DNA"/>
</dbReference>
<keyword evidence="2" id="KW-0472">Membrane</keyword>
<feature type="transmembrane region" description="Helical" evidence="2">
    <location>
        <begin position="81"/>
        <end position="106"/>
    </location>
</feature>
<dbReference type="AlphaFoldDB" id="A0A7G9RAU8"/>
<dbReference type="GO" id="GO:0016020">
    <property type="term" value="C:membrane"/>
    <property type="evidence" value="ECO:0007669"/>
    <property type="project" value="InterPro"/>
</dbReference>
<name>A0A7G9RAU8_9ACTN</name>
<proteinExistence type="predicted"/>
<dbReference type="Proteomes" id="UP000515947">
    <property type="component" value="Chromosome"/>
</dbReference>
<dbReference type="KEGG" id="nmes:H9L09_20160"/>
<dbReference type="PANTHER" id="PTHR35335:SF1">
    <property type="entry name" value="UPF0716 PROTEIN FXSA"/>
    <property type="match status" value="1"/>
</dbReference>
<evidence type="ECO:0000313" key="4">
    <source>
        <dbReference type="Proteomes" id="UP000515947"/>
    </source>
</evidence>
<dbReference type="PANTHER" id="PTHR35335">
    <property type="entry name" value="UPF0716 PROTEIN FXSA"/>
    <property type="match status" value="1"/>
</dbReference>
<dbReference type="InterPro" id="IPR007313">
    <property type="entry name" value="FxsA"/>
</dbReference>